<evidence type="ECO:0000313" key="2">
    <source>
        <dbReference type="Proteomes" id="UP000253099"/>
    </source>
</evidence>
<name>A0A366MBL9_9EURY</name>
<reference evidence="1 2" key="1">
    <citation type="submission" date="2018-06" db="EMBL/GenBank/DDBJ databases">
        <title>Genomic insight into two independent archaeal endosymbiosis events.</title>
        <authorList>
            <person name="Lind A.E."/>
            <person name="Lewis W.H."/>
            <person name="Spang A."/>
            <person name="Guy L."/>
            <person name="Embley M.T."/>
            <person name="Ettema T.J.G."/>
        </authorList>
    </citation>
    <scope>NUCLEOTIDE SEQUENCE [LARGE SCALE GENOMIC DNA]</scope>
    <source>
        <strain evidence="1">NOE</strain>
    </source>
</reference>
<keyword evidence="2" id="KW-1185">Reference proteome</keyword>
<accession>A0A366MBL9</accession>
<sequence length="160" mass="19123">MIKRSQSHIEIHNKIIYRTETTTGWSILIMPDGILLDNYHHGYIHIHPNPNKHNIKEKIKDNNRDKIYMVVCNHINHHMDLALKTLIMELKKMIISLIKEQKGSELVQEMEKTYGSLEEAKKLFKRTPRNMIVVDIENWKYYRKHPNEYIKKLPVLSQNI</sequence>
<comment type="caution">
    <text evidence="1">The sequence shown here is derived from an EMBL/GenBank/DDBJ whole genome shotgun (WGS) entry which is preliminary data.</text>
</comment>
<protein>
    <submittedName>
        <fullName evidence="1">Uncharacterized protein</fullName>
    </submittedName>
</protein>
<dbReference type="EMBL" id="NIZT01000031">
    <property type="protein sequence ID" value="RBQ22919.1"/>
    <property type="molecule type" value="Genomic_DNA"/>
</dbReference>
<dbReference type="Proteomes" id="UP000253099">
    <property type="component" value="Unassembled WGS sequence"/>
</dbReference>
<dbReference type="AlphaFoldDB" id="A0A366MBL9"/>
<gene>
    <name evidence="1" type="ORF">ALNOE001_13080</name>
</gene>
<proteinExistence type="predicted"/>
<organism evidence="1 2">
    <name type="scientific">Candidatus Methanobinarius endosymbioticus</name>
    <dbReference type="NCBI Taxonomy" id="2006182"/>
    <lineage>
        <taxon>Archaea</taxon>
        <taxon>Methanobacteriati</taxon>
        <taxon>Methanobacteriota</taxon>
        <taxon>Methanomada group</taxon>
        <taxon>Methanobacteria</taxon>
        <taxon>Methanobacteriales</taxon>
        <taxon>Methanobacteriaceae</taxon>
        <taxon>Candidatus Methanobinarius</taxon>
    </lineage>
</organism>
<evidence type="ECO:0000313" key="1">
    <source>
        <dbReference type="EMBL" id="RBQ22919.1"/>
    </source>
</evidence>